<evidence type="ECO:0000256" key="3">
    <source>
        <dbReference type="ARBA" id="ARBA00022737"/>
    </source>
</evidence>
<dbReference type="Pfam" id="PF00560">
    <property type="entry name" value="LRR_1"/>
    <property type="match status" value="7"/>
</dbReference>
<dbReference type="InterPro" id="IPR001611">
    <property type="entry name" value="Leu-rich_rpt"/>
</dbReference>
<comment type="similarity">
    <text evidence="4">Belongs to the polygalacturonase-inhibiting protein family.</text>
</comment>
<keyword evidence="9" id="KW-1185">Reference proteome</keyword>
<feature type="signal peptide" evidence="6">
    <location>
        <begin position="1"/>
        <end position="31"/>
    </location>
</feature>
<feature type="domain" description="Leucine-rich repeat-containing N-terminal plant-type" evidence="7">
    <location>
        <begin position="868"/>
        <end position="904"/>
    </location>
</feature>
<dbReference type="InterPro" id="IPR032675">
    <property type="entry name" value="LRR_dom_sf"/>
</dbReference>
<feature type="domain" description="Leucine-rich repeat-containing N-terminal plant-type" evidence="7">
    <location>
        <begin position="222"/>
        <end position="260"/>
    </location>
</feature>
<feature type="domain" description="Leucine-rich repeat-containing N-terminal plant-type" evidence="7">
    <location>
        <begin position="34"/>
        <end position="72"/>
    </location>
</feature>
<feature type="region of interest" description="Disordered" evidence="5">
    <location>
        <begin position="1150"/>
        <end position="1177"/>
    </location>
</feature>
<keyword evidence="3" id="KW-0677">Repeat</keyword>
<reference evidence="8 9" key="1">
    <citation type="submission" date="2021-05" db="EMBL/GenBank/DDBJ databases">
        <title>Genome Assembly of Synthetic Allotetraploid Brassica napus Reveals Homoeologous Exchanges between Subgenomes.</title>
        <authorList>
            <person name="Davis J.T."/>
        </authorList>
    </citation>
    <scope>NUCLEOTIDE SEQUENCE [LARGE SCALE GENOMIC DNA]</scope>
    <source>
        <strain evidence="9">cv. Da-Ae</strain>
        <tissue evidence="8">Seedling</tissue>
    </source>
</reference>
<dbReference type="InterPro" id="IPR013210">
    <property type="entry name" value="LRR_N_plant-typ"/>
</dbReference>
<dbReference type="InterPro" id="IPR051848">
    <property type="entry name" value="PGIP"/>
</dbReference>
<dbReference type="Gene3D" id="3.80.10.10">
    <property type="entry name" value="Ribonuclease Inhibitor"/>
    <property type="match status" value="4"/>
</dbReference>
<protein>
    <recommendedName>
        <fullName evidence="7">Leucine-rich repeat-containing N-terminal plant-type domain-containing protein</fullName>
    </recommendedName>
</protein>
<proteinExistence type="inferred from homology"/>
<organism evidence="8 9">
    <name type="scientific">Brassica napus</name>
    <name type="common">Rape</name>
    <dbReference type="NCBI Taxonomy" id="3708"/>
    <lineage>
        <taxon>Eukaryota</taxon>
        <taxon>Viridiplantae</taxon>
        <taxon>Streptophyta</taxon>
        <taxon>Embryophyta</taxon>
        <taxon>Tracheophyta</taxon>
        <taxon>Spermatophyta</taxon>
        <taxon>Magnoliopsida</taxon>
        <taxon>eudicotyledons</taxon>
        <taxon>Gunneridae</taxon>
        <taxon>Pentapetalae</taxon>
        <taxon>rosids</taxon>
        <taxon>malvids</taxon>
        <taxon>Brassicales</taxon>
        <taxon>Brassicaceae</taxon>
        <taxon>Brassiceae</taxon>
        <taxon>Brassica</taxon>
    </lineage>
</organism>
<dbReference type="EMBL" id="JAGKQM010000005">
    <property type="protein sequence ID" value="KAH0927420.1"/>
    <property type="molecule type" value="Genomic_DNA"/>
</dbReference>
<gene>
    <name evidence="8" type="ORF">HID58_019676</name>
</gene>
<feature type="non-terminal residue" evidence="8">
    <location>
        <position position="1238"/>
    </location>
</feature>
<evidence type="ECO:0000259" key="7">
    <source>
        <dbReference type="Pfam" id="PF08263"/>
    </source>
</evidence>
<evidence type="ECO:0000313" key="9">
    <source>
        <dbReference type="Proteomes" id="UP000824890"/>
    </source>
</evidence>
<evidence type="ECO:0000313" key="8">
    <source>
        <dbReference type="EMBL" id="KAH0927420.1"/>
    </source>
</evidence>
<dbReference type="SUPFAM" id="SSF52058">
    <property type="entry name" value="L domain-like"/>
    <property type="match status" value="4"/>
</dbReference>
<dbReference type="Proteomes" id="UP000824890">
    <property type="component" value="Unassembled WGS sequence"/>
</dbReference>
<accession>A0ABQ8DDG1</accession>
<keyword evidence="2" id="KW-0433">Leucine-rich repeat</keyword>
<feature type="compositionally biased region" description="Polar residues" evidence="5">
    <location>
        <begin position="1155"/>
        <end position="1172"/>
    </location>
</feature>
<evidence type="ECO:0000256" key="6">
    <source>
        <dbReference type="SAM" id="SignalP"/>
    </source>
</evidence>
<sequence>LHCVKTTTQITMKLLLCLSILIISSLPPSYSCNSKEENTLLQIKKHFNNPDLLSTWSPATDCCTSWTGIECTNDRVTLLSMSKDKKLVGHIPDQIGDLLELQSLEMSYLNLTGTIPRTITKLKHLDLIFLTWNRLSGPIPEYISELKSVTFLDISFNKFTGPIPGWLTQMPNLQTFQADNNSLTGPIPNSFGSFVGNLLIRLFIFFAALFISSLPSSYSCNPKDKNTLLQIKKHFNNPKLLSSWDPQTDCCTSWTGIECTNGRVTLFSMASDDSVVGQIPDQIGDLPELRTLEMSSMNLTGNIPRSITKLKHLVLIFLSWNKLSGPIPDYISELKSVTFLDISFNKFTGPIPGWLTQMPKLQTFQADNNSLTGPIPNSFGSFVGNVPNVFLPYNKLSGKIPESLSKIDFQAIVLKGNGFTGDGSMFFGGNKRTVQLDLSRNLFEFDLSKVKFGKSMALLDLSHNRIFGTLPRELTQLHLERFNISYNRLCGKIPRGGQLQTFKSYEFAENRCLCGMVDTYRNTLSWSFKNCNSKDKNTLLQIKKHFNNTEFLSSWDPQTDCCTSWTGIECTNGRVTLFSMANYRTLYGQIPDQIGDLLELRTLEMSHMKLTGNIPRTITKLKHLVFIFLRWNKLSGPIPDYISELKSVTFLDISFNKFTGPIPGWLTQMPKLHTFQADNNSLTGPVPNSFGSFVGSVPNLFLKNNKLSGKIPESLSKMDFQAVVLKGNGFTGDGSMFFGGNKRTVQVDLSRNLFEFDLSKIKFGKSLAMLDLSHNRIFGTLPRELTQLHLERFNISYNRLCGKIPRGGQLQTFKSYEFAENRCLCGFPTSMRQSNPTQTTMKLLLHLSIFFAILFISLPSSYSCNSIEKNALLQIKKSFNNPRKFSSWNPQTDCCTTWSGVKCTNGRVTDLSLFSSKRYGQIPDQIGDLLELRSLFLTYLPHLTGNIPRTITKLKNLEYLILRHNNLSGLIPDNIGELKRLRFLDLSYNQFTGPIPGSLSQMPMLETIIVEHNKLTGSIPNSFGSFVGEVPNLYLSNNKLSGNIPESLSKNDFNGVFLSKNSFTGDGSMFFGRNKSTVSLDLSRNMFEFDLSKVQFARGIVDLDLSHNRIFGNLPRELIELRGLKLFNVSHNRLCGKIPRGGLLQSFKSYGGGSQVPSRHATNQDPSPTFSASRRKQKTFQSLTVGDIRAVSSNSRVVPGGVSANESAEALIGRKVWTKWPEDNNFYEAIITQYNAVA</sequence>
<evidence type="ECO:0000256" key="4">
    <source>
        <dbReference type="ARBA" id="ARBA00038043"/>
    </source>
</evidence>
<feature type="non-terminal residue" evidence="8">
    <location>
        <position position="1"/>
    </location>
</feature>
<evidence type="ECO:0000256" key="1">
    <source>
        <dbReference type="ARBA" id="ARBA00004196"/>
    </source>
</evidence>
<dbReference type="PANTHER" id="PTHR48059:SF29">
    <property type="entry name" value="LEUCINE-RICH REPEAT-CONTAINING N-TERMINAL PLANT-TYPE DOMAIN-CONTAINING PROTEIN"/>
    <property type="match status" value="1"/>
</dbReference>
<feature type="domain" description="Leucine-rich repeat-containing N-terminal plant-type" evidence="7">
    <location>
        <begin position="533"/>
        <end position="571"/>
    </location>
</feature>
<dbReference type="PANTHER" id="PTHR48059">
    <property type="entry name" value="POLYGALACTURONASE INHIBITOR 1"/>
    <property type="match status" value="1"/>
</dbReference>
<keyword evidence="6" id="KW-0732">Signal</keyword>
<name>A0ABQ8DDG1_BRANA</name>
<comment type="subcellular location">
    <subcellularLocation>
        <location evidence="1">Cell envelope</location>
    </subcellularLocation>
</comment>
<comment type="caution">
    <text evidence="8">The sequence shown here is derived from an EMBL/GenBank/DDBJ whole genome shotgun (WGS) entry which is preliminary data.</text>
</comment>
<dbReference type="Pfam" id="PF08263">
    <property type="entry name" value="LRRNT_2"/>
    <property type="match status" value="4"/>
</dbReference>
<feature type="chain" id="PRO_5046692906" description="Leucine-rich repeat-containing N-terminal plant-type domain-containing protein" evidence="6">
    <location>
        <begin position="32"/>
        <end position="1238"/>
    </location>
</feature>
<dbReference type="Pfam" id="PF13855">
    <property type="entry name" value="LRR_8"/>
    <property type="match status" value="1"/>
</dbReference>
<evidence type="ECO:0000256" key="2">
    <source>
        <dbReference type="ARBA" id="ARBA00022614"/>
    </source>
</evidence>
<evidence type="ECO:0000256" key="5">
    <source>
        <dbReference type="SAM" id="MobiDB-lite"/>
    </source>
</evidence>